<sequence>MAEFVQQHLEELLPTFTALQRTKILNDEEVKTLIQKVRQFEYSVNKRTKRPKDYLNYAEYLSDLLELVSIRRKSVDFKQKRDEIEKPLKMHAAHLFRICSERFKKAEYYEKEIDFLSKNELFHILTKTFTRFLQFHGSNPRNHEQAGRWEYFENKSAENARVIFQLAVRKFPKDIGLWVAFIEMEIAYVVMLVERRARLTSADIKTEDENETLVALEGIGDAVFEFKLVEIVLNQGMEAVENKNELLFECYKVAHKYGKPAEKAAEMFHNQLWPQNLFTDDAEGILVTALEEDEKFSKVWEKLVELRVNEFLDNDEKERNKNEANKIIDLLDQALENIPPKEALPIWECLIDFSIAYFPVSFVDKVFEKAFTEADASIVDHLKTIKSDFTKALKESKVKK</sequence>
<accession>A0AC35G7N2</accession>
<name>A0AC35G7N2_9BILA</name>
<evidence type="ECO:0000313" key="2">
    <source>
        <dbReference type="WBParaSite" id="PS1159_v2.g24645.t1"/>
    </source>
</evidence>
<reference evidence="2" key="1">
    <citation type="submission" date="2022-11" db="UniProtKB">
        <authorList>
            <consortium name="WormBaseParasite"/>
        </authorList>
    </citation>
    <scope>IDENTIFICATION</scope>
</reference>
<proteinExistence type="predicted"/>
<dbReference type="Proteomes" id="UP000887580">
    <property type="component" value="Unplaced"/>
</dbReference>
<dbReference type="WBParaSite" id="PS1159_v2.g24645.t1">
    <property type="protein sequence ID" value="PS1159_v2.g24645.t1"/>
    <property type="gene ID" value="PS1159_v2.g24645"/>
</dbReference>
<evidence type="ECO:0000313" key="1">
    <source>
        <dbReference type="Proteomes" id="UP000887580"/>
    </source>
</evidence>
<protein>
    <submittedName>
        <fullName evidence="2">U3 small nucleolar RNA-associated protein 6</fullName>
    </submittedName>
</protein>
<organism evidence="1 2">
    <name type="scientific">Panagrolaimus sp. PS1159</name>
    <dbReference type="NCBI Taxonomy" id="55785"/>
    <lineage>
        <taxon>Eukaryota</taxon>
        <taxon>Metazoa</taxon>
        <taxon>Ecdysozoa</taxon>
        <taxon>Nematoda</taxon>
        <taxon>Chromadorea</taxon>
        <taxon>Rhabditida</taxon>
        <taxon>Tylenchina</taxon>
        <taxon>Panagrolaimomorpha</taxon>
        <taxon>Panagrolaimoidea</taxon>
        <taxon>Panagrolaimidae</taxon>
        <taxon>Panagrolaimus</taxon>
    </lineage>
</organism>